<keyword evidence="4" id="KW-0274">FAD</keyword>
<dbReference type="PRINTS" id="PR00371">
    <property type="entry name" value="FPNCR"/>
</dbReference>
<dbReference type="GO" id="GO:0050660">
    <property type="term" value="F:flavin adenine dinucleotide binding"/>
    <property type="evidence" value="ECO:0007669"/>
    <property type="project" value="TreeGrafter"/>
</dbReference>
<comment type="similarity">
    <text evidence="2">Belongs to the flavoprotein pyridine nucleotide cytochrome reductase family.</text>
</comment>
<dbReference type="GO" id="GO:0050667">
    <property type="term" value="P:homocysteine metabolic process"/>
    <property type="evidence" value="ECO:0007669"/>
    <property type="project" value="TreeGrafter"/>
</dbReference>
<evidence type="ECO:0000256" key="6">
    <source>
        <dbReference type="SAM" id="MobiDB-lite"/>
    </source>
</evidence>
<dbReference type="FunFam" id="3.40.50.80:FF:000027">
    <property type="entry name" value="FAD binding domain protein"/>
    <property type="match status" value="1"/>
</dbReference>
<dbReference type="PANTHER" id="PTHR19384">
    <property type="entry name" value="NITRIC OXIDE SYNTHASE-RELATED"/>
    <property type="match status" value="1"/>
</dbReference>
<dbReference type="GO" id="GO:0030586">
    <property type="term" value="F:[methionine synthase] reductase (NADPH) activity"/>
    <property type="evidence" value="ECO:0007669"/>
    <property type="project" value="TreeGrafter"/>
</dbReference>
<evidence type="ECO:0000313" key="8">
    <source>
        <dbReference type="EMBL" id="KAK2612894.1"/>
    </source>
</evidence>
<keyword evidence="9" id="KW-1185">Reference proteome</keyword>
<dbReference type="PROSITE" id="PS51384">
    <property type="entry name" value="FAD_FR"/>
    <property type="match status" value="1"/>
</dbReference>
<dbReference type="Gene3D" id="1.20.990.10">
    <property type="entry name" value="NADPH-cytochrome p450 Reductase, Chain A, domain 3"/>
    <property type="match status" value="1"/>
</dbReference>
<reference evidence="8" key="1">
    <citation type="submission" date="2023-06" db="EMBL/GenBank/DDBJ databases">
        <title>Conoideocrella luteorostrata (Hypocreales: Clavicipitaceae), a potential biocontrol fungus for elongate hemlock scale in United States Christmas tree production areas.</title>
        <authorList>
            <person name="Barrett H."/>
            <person name="Lovett B."/>
            <person name="Macias A.M."/>
            <person name="Stajich J.E."/>
            <person name="Kasson M.T."/>
        </authorList>
    </citation>
    <scope>NUCLEOTIDE SEQUENCE</scope>
    <source>
        <strain evidence="8">ARSEF 14590</strain>
    </source>
</reference>
<dbReference type="GO" id="GO:0005829">
    <property type="term" value="C:cytosol"/>
    <property type="evidence" value="ECO:0007669"/>
    <property type="project" value="TreeGrafter"/>
</dbReference>
<keyword evidence="5" id="KW-0560">Oxidoreductase</keyword>
<dbReference type="InterPro" id="IPR017927">
    <property type="entry name" value="FAD-bd_FR_type"/>
</dbReference>
<dbReference type="GO" id="GO:0009086">
    <property type="term" value="P:methionine biosynthetic process"/>
    <property type="evidence" value="ECO:0007669"/>
    <property type="project" value="TreeGrafter"/>
</dbReference>
<dbReference type="PANTHER" id="PTHR19384:SF84">
    <property type="entry name" value="METHIONINE SYNTHASE REDUCTASE"/>
    <property type="match status" value="1"/>
</dbReference>
<dbReference type="Pfam" id="PF00667">
    <property type="entry name" value="FAD_binding_1"/>
    <property type="match status" value="1"/>
</dbReference>
<sequence length="615" mass="68553">MSDSVQAQYLVASTSDCIPSEPKTPSIAPSLTYSEDSEDLDEPTSRVQPRQRRASTRLIAQNARDIQRLTGETTAEFVGRCCGGGCCLMGSRRTGLYYETVALPDNDAFRSLGLNIGDIPTALTKIAEIPEKTVSFKPIAKPRSATSPSDSGISLDSDRDSIISVAPFVDNVNHDQKLSPVDTSIQPPRFVQPHPPYYVHPAKIHTTRELTKDGAEKRTYHFDLDITDYPEEDGSDFKVGGAIGVMAPNCELAVEDVLDALMVPRFLRNKPVLLTTTKGRYPTVWGDDKPRELVTTRRDLLTWCTDLQSYPPTKPLLRILAEHATSENEKKILLFLCSAEGQGTFCDFRTGPHITVSQLLNAFPSSHPPMDELLSCLQPLMPRFYSLSNDPHESFQMRDQKQHRLIEIAVTVHETNDWKKGCRTGVGSGFFERQARRCIKAQENGDKTPEFYIPMFKGLMANPLAKQFNSDGPMLLIGAGVGIAPFRGFVQRRLKQANCANKVWVLQGIRDSLVDEIYSGEWGVHEDEVKRVVQSRRGEGRYVQEEVQNQADLVWYIANSVDGRIFVCGSSKGMGEGVEDSLVGVAMAKGNLEREEAKNFWKLKKEAGQYIAETW</sequence>
<proteinExistence type="inferred from homology"/>
<dbReference type="EMBL" id="JASWJB010000010">
    <property type="protein sequence ID" value="KAK2612894.1"/>
    <property type="molecule type" value="Genomic_DNA"/>
</dbReference>
<protein>
    <recommendedName>
        <fullName evidence="7">FAD-binding FR-type domain-containing protein</fullName>
    </recommendedName>
</protein>
<evidence type="ECO:0000256" key="5">
    <source>
        <dbReference type="ARBA" id="ARBA00023002"/>
    </source>
</evidence>
<dbReference type="Gene3D" id="2.40.30.10">
    <property type="entry name" value="Translation factors"/>
    <property type="match status" value="1"/>
</dbReference>
<accession>A0AAJ0CXP8</accession>
<evidence type="ECO:0000256" key="1">
    <source>
        <dbReference type="ARBA" id="ARBA00001974"/>
    </source>
</evidence>
<dbReference type="AlphaFoldDB" id="A0AAJ0CXP8"/>
<comment type="caution">
    <text evidence="8">The sequence shown here is derived from an EMBL/GenBank/DDBJ whole genome shotgun (WGS) entry which is preliminary data.</text>
</comment>
<feature type="domain" description="FAD-binding FR-type" evidence="7">
    <location>
        <begin position="197"/>
        <end position="466"/>
    </location>
</feature>
<evidence type="ECO:0000256" key="2">
    <source>
        <dbReference type="ARBA" id="ARBA00006105"/>
    </source>
</evidence>
<evidence type="ECO:0000256" key="3">
    <source>
        <dbReference type="ARBA" id="ARBA00022630"/>
    </source>
</evidence>
<dbReference type="FunFam" id="1.20.990.10:FF:000007">
    <property type="entry name" value="Methionine synthase reductase"/>
    <property type="match status" value="1"/>
</dbReference>
<dbReference type="Proteomes" id="UP001251528">
    <property type="component" value="Unassembled WGS sequence"/>
</dbReference>
<dbReference type="Gene3D" id="3.40.50.80">
    <property type="entry name" value="Nucleotide-binding domain of ferredoxin-NADP reductase (FNR) module"/>
    <property type="match status" value="1"/>
</dbReference>
<gene>
    <name evidence="8" type="ORF">QQS21_001005</name>
</gene>
<dbReference type="GO" id="GO:0010181">
    <property type="term" value="F:FMN binding"/>
    <property type="evidence" value="ECO:0007669"/>
    <property type="project" value="TreeGrafter"/>
</dbReference>
<dbReference type="SUPFAM" id="SSF63380">
    <property type="entry name" value="Riboflavin synthase domain-like"/>
    <property type="match status" value="1"/>
</dbReference>
<keyword evidence="3" id="KW-0285">Flavoprotein</keyword>
<dbReference type="Pfam" id="PF00175">
    <property type="entry name" value="NAD_binding_1"/>
    <property type="match status" value="1"/>
</dbReference>
<organism evidence="8 9">
    <name type="scientific">Conoideocrella luteorostrata</name>
    <dbReference type="NCBI Taxonomy" id="1105319"/>
    <lineage>
        <taxon>Eukaryota</taxon>
        <taxon>Fungi</taxon>
        <taxon>Dikarya</taxon>
        <taxon>Ascomycota</taxon>
        <taxon>Pezizomycotina</taxon>
        <taxon>Sordariomycetes</taxon>
        <taxon>Hypocreomycetidae</taxon>
        <taxon>Hypocreales</taxon>
        <taxon>Clavicipitaceae</taxon>
        <taxon>Conoideocrella</taxon>
    </lineage>
</organism>
<comment type="cofactor">
    <cofactor evidence="1">
        <name>FAD</name>
        <dbReference type="ChEBI" id="CHEBI:57692"/>
    </cofactor>
</comment>
<evidence type="ECO:0000256" key="4">
    <source>
        <dbReference type="ARBA" id="ARBA00022827"/>
    </source>
</evidence>
<dbReference type="InterPro" id="IPR003097">
    <property type="entry name" value="CysJ-like_FAD-binding"/>
</dbReference>
<name>A0AAJ0CXP8_9HYPO</name>
<dbReference type="SUPFAM" id="SSF52343">
    <property type="entry name" value="Ferredoxin reductase-like, C-terminal NADP-linked domain"/>
    <property type="match status" value="1"/>
</dbReference>
<feature type="region of interest" description="Disordered" evidence="6">
    <location>
        <begin position="16"/>
        <end position="55"/>
    </location>
</feature>
<dbReference type="InterPro" id="IPR001433">
    <property type="entry name" value="OxRdtase_FAD/NAD-bd"/>
</dbReference>
<dbReference type="InterPro" id="IPR039261">
    <property type="entry name" value="FNR_nucleotide-bd"/>
</dbReference>
<evidence type="ECO:0000259" key="7">
    <source>
        <dbReference type="PROSITE" id="PS51384"/>
    </source>
</evidence>
<dbReference type="InterPro" id="IPR023173">
    <property type="entry name" value="NADPH_Cyt_P450_Rdtase_alpha"/>
</dbReference>
<dbReference type="InterPro" id="IPR017938">
    <property type="entry name" value="Riboflavin_synthase-like_b-brl"/>
</dbReference>
<dbReference type="InterPro" id="IPR001709">
    <property type="entry name" value="Flavoprot_Pyr_Nucl_cyt_Rdtase"/>
</dbReference>
<evidence type="ECO:0000313" key="9">
    <source>
        <dbReference type="Proteomes" id="UP001251528"/>
    </source>
</evidence>